<dbReference type="InterPro" id="IPR037143">
    <property type="entry name" value="4-PPantetheinyl_Trfase_dom_sf"/>
</dbReference>
<feature type="domain" description="4'-phosphopantetheinyl transferase" evidence="3">
    <location>
        <begin position="121"/>
        <end position="209"/>
    </location>
</feature>
<evidence type="ECO:0000256" key="1">
    <source>
        <dbReference type="ARBA" id="ARBA00010990"/>
    </source>
</evidence>
<accession>A0A6S6PFS6</accession>
<dbReference type="PANTHER" id="PTHR12215:SF10">
    <property type="entry name" value="L-AMINOADIPATE-SEMIALDEHYDE DEHYDROGENASE-PHOSPHOPANTETHEINYL TRANSFERASE"/>
    <property type="match status" value="1"/>
</dbReference>
<reference evidence="5 6" key="1">
    <citation type="submission" date="2020-07" db="EMBL/GenBank/DDBJ databases">
        <title>Complete Genome Sequence of an acetic acid bacterium, Acetobacter aceti JCM20276.</title>
        <authorList>
            <person name="Hirose Y."/>
            <person name="Mihara H."/>
        </authorList>
    </citation>
    <scope>NUCLEOTIDE SEQUENCE [LARGE SCALE GENOMIC DNA]</scope>
    <source>
        <strain evidence="5 6">JCM20276</strain>
    </source>
</reference>
<dbReference type="Proteomes" id="UP000515220">
    <property type="component" value="Chromosome"/>
</dbReference>
<evidence type="ECO:0000259" key="4">
    <source>
        <dbReference type="Pfam" id="PF22624"/>
    </source>
</evidence>
<evidence type="ECO:0000259" key="3">
    <source>
        <dbReference type="Pfam" id="PF01648"/>
    </source>
</evidence>
<protein>
    <submittedName>
        <fullName evidence="5">Uncharacterized protein</fullName>
    </submittedName>
</protein>
<keyword evidence="2" id="KW-0808">Transferase</keyword>
<dbReference type="InterPro" id="IPR050559">
    <property type="entry name" value="P-Pant_transferase_sf"/>
</dbReference>
<dbReference type="Pfam" id="PF22624">
    <property type="entry name" value="AASDHPPT_N"/>
    <property type="match status" value="1"/>
</dbReference>
<comment type="similarity">
    <text evidence="1">Belongs to the P-Pant transferase superfamily. Gsp/Sfp/HetI/AcpT family.</text>
</comment>
<evidence type="ECO:0000256" key="2">
    <source>
        <dbReference type="ARBA" id="ARBA00022679"/>
    </source>
</evidence>
<dbReference type="InterPro" id="IPR055066">
    <property type="entry name" value="AASDHPPT_N"/>
</dbReference>
<dbReference type="Pfam" id="PF01648">
    <property type="entry name" value="ACPS"/>
    <property type="match status" value="1"/>
</dbReference>
<dbReference type="Gene3D" id="3.90.470.20">
    <property type="entry name" value="4'-phosphopantetheinyl transferase domain"/>
    <property type="match status" value="2"/>
</dbReference>
<dbReference type="GO" id="GO:0019878">
    <property type="term" value="P:lysine biosynthetic process via aminoadipic acid"/>
    <property type="evidence" value="ECO:0007669"/>
    <property type="project" value="TreeGrafter"/>
</dbReference>
<dbReference type="EMBL" id="AP023326">
    <property type="protein sequence ID" value="BCI65445.1"/>
    <property type="molecule type" value="Genomic_DNA"/>
</dbReference>
<dbReference type="GO" id="GO:0005829">
    <property type="term" value="C:cytosol"/>
    <property type="evidence" value="ECO:0007669"/>
    <property type="project" value="TreeGrafter"/>
</dbReference>
<organism evidence="5 6">
    <name type="scientific">Acetobacter aceti</name>
    <dbReference type="NCBI Taxonomy" id="435"/>
    <lineage>
        <taxon>Bacteria</taxon>
        <taxon>Pseudomonadati</taxon>
        <taxon>Pseudomonadota</taxon>
        <taxon>Alphaproteobacteria</taxon>
        <taxon>Acetobacterales</taxon>
        <taxon>Acetobacteraceae</taxon>
        <taxon>Acetobacter</taxon>
        <taxon>Acetobacter subgen. Acetobacter</taxon>
    </lineage>
</organism>
<sequence length="228" mass="26589">MLRVNIKTNKLIFSFTREIEIFHLNYEENNDQFFKSLDFMDASESERIRSLVYYKDKRSFAITRYTLKKILADKSGLDLESIFIQSLKGQKPSAGDDCGIDFNVSHSDTDSVIWVSQNYDVGIDLEPVSSAMFCSELSDSIFTLKEKEIFHSLLSEEKKKFFLKCWTAKEAYCKLLGYGITENFKNLEITLDQDSMIKKVDQSEIHFFWSDAVKNHCMCVAFRPKYEE</sequence>
<name>A0A6S6PFS6_ACEAC</name>
<dbReference type="SUPFAM" id="SSF56214">
    <property type="entry name" value="4'-phosphopantetheinyl transferase"/>
    <property type="match status" value="2"/>
</dbReference>
<dbReference type="GO" id="GO:0008897">
    <property type="term" value="F:holo-[acyl-carrier-protein] synthase activity"/>
    <property type="evidence" value="ECO:0007669"/>
    <property type="project" value="InterPro"/>
</dbReference>
<evidence type="ECO:0000313" key="6">
    <source>
        <dbReference type="Proteomes" id="UP000515220"/>
    </source>
</evidence>
<dbReference type="GO" id="GO:0000287">
    <property type="term" value="F:magnesium ion binding"/>
    <property type="evidence" value="ECO:0007669"/>
    <property type="project" value="InterPro"/>
</dbReference>
<dbReference type="AlphaFoldDB" id="A0A6S6PFS6"/>
<dbReference type="RefSeq" id="WP_099348886.1">
    <property type="nucleotide sequence ID" value="NZ_AP023326.1"/>
</dbReference>
<evidence type="ECO:0000313" key="5">
    <source>
        <dbReference type="EMBL" id="BCI65445.1"/>
    </source>
</evidence>
<proteinExistence type="inferred from homology"/>
<feature type="domain" description="4'-phosphopantetheinyl transferase N-terminal" evidence="4">
    <location>
        <begin position="30"/>
        <end position="109"/>
    </location>
</feature>
<dbReference type="PANTHER" id="PTHR12215">
    <property type="entry name" value="PHOSPHOPANTETHEINE TRANSFERASE"/>
    <property type="match status" value="1"/>
</dbReference>
<dbReference type="InterPro" id="IPR008278">
    <property type="entry name" value="4-PPantetheinyl_Trfase_dom"/>
</dbReference>
<gene>
    <name evidence="5" type="ORF">AAJCM20276_00690</name>
</gene>